<dbReference type="SUPFAM" id="SSF103473">
    <property type="entry name" value="MFS general substrate transporter"/>
    <property type="match status" value="1"/>
</dbReference>
<keyword evidence="4 5" id="KW-0472">Membrane</keyword>
<dbReference type="InterPro" id="IPR011701">
    <property type="entry name" value="MFS"/>
</dbReference>
<dbReference type="EMBL" id="JABXBU010000015">
    <property type="protein sequence ID" value="KAF8787713.1"/>
    <property type="molecule type" value="Genomic_DNA"/>
</dbReference>
<feature type="transmembrane region" description="Helical" evidence="5">
    <location>
        <begin position="139"/>
        <end position="164"/>
    </location>
</feature>
<reference evidence="6" key="2">
    <citation type="submission" date="2020-06" db="EMBL/GenBank/DDBJ databases">
        <authorList>
            <person name="Sheffer M."/>
        </authorList>
    </citation>
    <scope>NUCLEOTIDE SEQUENCE</scope>
</reference>
<dbReference type="GO" id="GO:0016020">
    <property type="term" value="C:membrane"/>
    <property type="evidence" value="ECO:0007669"/>
    <property type="project" value="UniProtKB-SubCell"/>
</dbReference>
<evidence type="ECO:0000256" key="5">
    <source>
        <dbReference type="SAM" id="Phobius"/>
    </source>
</evidence>
<dbReference type="Pfam" id="PF07690">
    <property type="entry name" value="MFS_1"/>
    <property type="match status" value="1"/>
</dbReference>
<gene>
    <name evidence="6" type="ORF">HNY73_009281</name>
</gene>
<dbReference type="GO" id="GO:0006820">
    <property type="term" value="P:monoatomic anion transport"/>
    <property type="evidence" value="ECO:0007669"/>
    <property type="project" value="TreeGrafter"/>
</dbReference>
<dbReference type="Gene3D" id="1.20.1250.20">
    <property type="entry name" value="MFS general substrate transporter like domains"/>
    <property type="match status" value="1"/>
</dbReference>
<feature type="transmembrane region" description="Helical" evidence="5">
    <location>
        <begin position="256"/>
        <end position="274"/>
    </location>
</feature>
<organism evidence="6 7">
    <name type="scientific">Argiope bruennichi</name>
    <name type="common">Wasp spider</name>
    <name type="synonym">Aranea bruennichi</name>
    <dbReference type="NCBI Taxonomy" id="94029"/>
    <lineage>
        <taxon>Eukaryota</taxon>
        <taxon>Metazoa</taxon>
        <taxon>Ecdysozoa</taxon>
        <taxon>Arthropoda</taxon>
        <taxon>Chelicerata</taxon>
        <taxon>Arachnida</taxon>
        <taxon>Araneae</taxon>
        <taxon>Araneomorphae</taxon>
        <taxon>Entelegynae</taxon>
        <taxon>Araneoidea</taxon>
        <taxon>Araneidae</taxon>
        <taxon>Argiope</taxon>
    </lineage>
</organism>
<evidence type="ECO:0000256" key="3">
    <source>
        <dbReference type="ARBA" id="ARBA00022989"/>
    </source>
</evidence>
<keyword evidence="3 5" id="KW-1133">Transmembrane helix</keyword>
<feature type="transmembrane region" description="Helical" evidence="5">
    <location>
        <begin position="217"/>
        <end position="236"/>
    </location>
</feature>
<feature type="transmembrane region" description="Helical" evidence="5">
    <location>
        <begin position="176"/>
        <end position="196"/>
    </location>
</feature>
<dbReference type="GO" id="GO:0022857">
    <property type="term" value="F:transmembrane transporter activity"/>
    <property type="evidence" value="ECO:0007669"/>
    <property type="project" value="InterPro"/>
</dbReference>
<proteinExistence type="predicted"/>
<comment type="caution">
    <text evidence="6">The sequence shown here is derived from an EMBL/GenBank/DDBJ whole genome shotgun (WGS) entry which is preliminary data.</text>
</comment>
<dbReference type="AlphaFoldDB" id="A0A8T0FFN6"/>
<dbReference type="PANTHER" id="PTHR11662:SF399">
    <property type="entry name" value="FI19708P1-RELATED"/>
    <property type="match status" value="1"/>
</dbReference>
<sequence length="317" mass="35557">MREDTKSAEDIHQSKTYNDTEIKRDCNNSKMSSISDNLKCSNASAEEIIQNPGALISAFSAGTLCASSNLGGWPSVYYIYGSIGLVQCFCVQQFLYESPKIHPKITEEEKSYILHYQEADLNKKRPPTPWKDITRSIPVYAMTYAMFGAYWAATHLLTIHPIFLTTMLHFSLEENGFLVSLTFVIQIILSFGTSFVSNWLNRHNLVGVDKLRKGINFLGTLMGLTTTAASSAAFILPLIYGKLIQEEQSLAQWNKIYFISIAVIMSGGIIFCLFGSAEIQPWNYTSEDQRRNNCSKDGKKKDKIDETVTAIEAVVHL</sequence>
<protein>
    <submittedName>
        <fullName evidence="6">Putative inorganic phosphate cotransporter like protein</fullName>
    </submittedName>
</protein>
<reference evidence="6" key="1">
    <citation type="journal article" date="2020" name="bioRxiv">
        <title>Chromosome-level reference genome of the European wasp spider Argiope bruennichi: a resource for studies on range expansion and evolutionary adaptation.</title>
        <authorList>
            <person name="Sheffer M.M."/>
            <person name="Hoppe A."/>
            <person name="Krehenwinkel H."/>
            <person name="Uhl G."/>
            <person name="Kuss A.W."/>
            <person name="Jensen L."/>
            <person name="Jensen C."/>
            <person name="Gillespie R.G."/>
            <person name="Hoff K.J."/>
            <person name="Prost S."/>
        </authorList>
    </citation>
    <scope>NUCLEOTIDE SEQUENCE</scope>
</reference>
<dbReference type="PANTHER" id="PTHR11662">
    <property type="entry name" value="SOLUTE CARRIER FAMILY 17"/>
    <property type="match status" value="1"/>
</dbReference>
<evidence type="ECO:0000256" key="4">
    <source>
        <dbReference type="ARBA" id="ARBA00023136"/>
    </source>
</evidence>
<evidence type="ECO:0000256" key="2">
    <source>
        <dbReference type="ARBA" id="ARBA00022692"/>
    </source>
</evidence>
<dbReference type="InterPro" id="IPR050382">
    <property type="entry name" value="MFS_Na/Anion_cotransporter"/>
</dbReference>
<evidence type="ECO:0000313" key="7">
    <source>
        <dbReference type="Proteomes" id="UP000807504"/>
    </source>
</evidence>
<evidence type="ECO:0000313" key="6">
    <source>
        <dbReference type="EMBL" id="KAF8787713.1"/>
    </source>
</evidence>
<name>A0A8T0FFN6_ARGBR</name>
<keyword evidence="2 5" id="KW-0812">Transmembrane</keyword>
<dbReference type="InterPro" id="IPR036259">
    <property type="entry name" value="MFS_trans_sf"/>
</dbReference>
<comment type="subcellular location">
    <subcellularLocation>
        <location evidence="1">Membrane</location>
        <topology evidence="1">Multi-pass membrane protein</topology>
    </subcellularLocation>
</comment>
<dbReference type="Proteomes" id="UP000807504">
    <property type="component" value="Unassembled WGS sequence"/>
</dbReference>
<keyword evidence="7" id="KW-1185">Reference proteome</keyword>
<evidence type="ECO:0000256" key="1">
    <source>
        <dbReference type="ARBA" id="ARBA00004141"/>
    </source>
</evidence>
<accession>A0A8T0FFN6</accession>